<organism evidence="1 2">
    <name type="scientific">Talaromyces proteolyticus</name>
    <dbReference type="NCBI Taxonomy" id="1131652"/>
    <lineage>
        <taxon>Eukaryota</taxon>
        <taxon>Fungi</taxon>
        <taxon>Dikarya</taxon>
        <taxon>Ascomycota</taxon>
        <taxon>Pezizomycotina</taxon>
        <taxon>Eurotiomycetes</taxon>
        <taxon>Eurotiomycetidae</taxon>
        <taxon>Eurotiales</taxon>
        <taxon>Trichocomaceae</taxon>
        <taxon>Talaromyces</taxon>
        <taxon>Talaromyces sect. Bacilispori</taxon>
    </lineage>
</organism>
<proteinExistence type="predicted"/>
<dbReference type="GeneID" id="70248319"/>
<gene>
    <name evidence="1" type="ORF">BGW36DRAFT_395341</name>
</gene>
<dbReference type="EMBL" id="JAJTJA010000004">
    <property type="protein sequence ID" value="KAH8700203.1"/>
    <property type="molecule type" value="Genomic_DNA"/>
</dbReference>
<dbReference type="RefSeq" id="XP_046073909.1">
    <property type="nucleotide sequence ID" value="XM_046218032.1"/>
</dbReference>
<dbReference type="Pfam" id="PF13668">
    <property type="entry name" value="Ferritin_2"/>
    <property type="match status" value="1"/>
</dbReference>
<name>A0AAD4KV80_9EURO</name>
<dbReference type="Proteomes" id="UP001201262">
    <property type="component" value="Unassembled WGS sequence"/>
</dbReference>
<evidence type="ECO:0000313" key="1">
    <source>
        <dbReference type="EMBL" id="KAH8700203.1"/>
    </source>
</evidence>
<sequence>MPNPSLDQLEKIQENARGTLPNTPPPETIGRDGITNLQLIAFNELFEVAFFNELLLNVTNNVEGYHFKDPDDREFVITTLTAILAQEELHVLSANSGLQHFNIASIQPCRYQFPVSDFDSAIALAATFTNLVLGTLQDVVEVFAAERDFGLARLIASVIGNEGEQQGWFRIQQGKIPSELPFLTTSALPFAFTAVQQFTVPGSCLNINEIKLQTFQPLTIVKTPSTMTGNIIVSWPVSKQGTRNQTPFSLTYINQQNLPIVEPLQITSRKENVVYAEALFPYDQYELNGFTIAAITNSSGPFPNAGSVARSTVFGPGLIMVN</sequence>
<evidence type="ECO:0000313" key="2">
    <source>
        <dbReference type="Proteomes" id="UP001201262"/>
    </source>
</evidence>
<reference evidence="1" key="1">
    <citation type="submission" date="2021-12" db="EMBL/GenBank/DDBJ databases">
        <title>Convergent genome expansion in fungi linked to evolution of root-endophyte symbiosis.</title>
        <authorList>
            <consortium name="DOE Joint Genome Institute"/>
            <person name="Ke Y.-H."/>
            <person name="Bonito G."/>
            <person name="Liao H.-L."/>
            <person name="Looney B."/>
            <person name="Rojas-Flechas A."/>
            <person name="Nash J."/>
            <person name="Hameed K."/>
            <person name="Schadt C."/>
            <person name="Martin F."/>
            <person name="Crous P.W."/>
            <person name="Miettinen O."/>
            <person name="Magnuson J.K."/>
            <person name="Labbe J."/>
            <person name="Jacobson D."/>
            <person name="Doktycz M.J."/>
            <person name="Veneault-Fourrey C."/>
            <person name="Kuo A."/>
            <person name="Mondo S."/>
            <person name="Calhoun S."/>
            <person name="Riley R."/>
            <person name="Ohm R."/>
            <person name="LaButti K."/>
            <person name="Andreopoulos B."/>
            <person name="Pangilinan J."/>
            <person name="Nolan M."/>
            <person name="Tritt A."/>
            <person name="Clum A."/>
            <person name="Lipzen A."/>
            <person name="Daum C."/>
            <person name="Barry K."/>
            <person name="Grigoriev I.V."/>
            <person name="Vilgalys R."/>
        </authorList>
    </citation>
    <scope>NUCLEOTIDE SEQUENCE</scope>
    <source>
        <strain evidence="1">PMI_201</strain>
    </source>
</reference>
<accession>A0AAD4KV80</accession>
<keyword evidence="2" id="KW-1185">Reference proteome</keyword>
<dbReference type="AlphaFoldDB" id="A0AAD4KV80"/>
<comment type="caution">
    <text evidence="1">The sequence shown here is derived from an EMBL/GenBank/DDBJ whole genome shotgun (WGS) entry which is preliminary data.</text>
</comment>
<protein>
    <submittedName>
        <fullName evidence="1">Sexual development protein</fullName>
    </submittedName>
</protein>